<dbReference type="EMBL" id="AHNU02000038">
    <property type="protein sequence ID" value="EMN90910.1"/>
    <property type="molecule type" value="Genomic_DNA"/>
</dbReference>
<gene>
    <name evidence="1" type="ORF">LEP1GSC108_4190</name>
</gene>
<reference evidence="1 2" key="1">
    <citation type="submission" date="2013-01" db="EMBL/GenBank/DDBJ databases">
        <authorList>
            <person name="Harkins D.M."/>
            <person name="Durkin A.S."/>
            <person name="Brinkac L.M."/>
            <person name="Haft D.H."/>
            <person name="Selengut J.D."/>
            <person name="Sanka R."/>
            <person name="DePew J."/>
            <person name="Purushe J."/>
            <person name="Chanthongthip A."/>
            <person name="Lattana O."/>
            <person name="Phetsouvanh R."/>
            <person name="Newton P.N."/>
            <person name="Vinetz J.M."/>
            <person name="Sutton G.G."/>
            <person name="Nierman W.C."/>
            <person name="Fouts D.E."/>
        </authorList>
    </citation>
    <scope>NUCLEOTIDE SEQUENCE [LARGE SCALE GENOMIC DNA]</scope>
    <source>
        <strain evidence="1 2">UI 13098</strain>
    </source>
</reference>
<accession>M6QCG9</accession>
<dbReference type="AlphaFoldDB" id="M6QCG9"/>
<proteinExistence type="predicted"/>
<evidence type="ECO:0000313" key="1">
    <source>
        <dbReference type="EMBL" id="EMN90910.1"/>
    </source>
</evidence>
<evidence type="ECO:0000313" key="2">
    <source>
        <dbReference type="Proteomes" id="UP000012118"/>
    </source>
</evidence>
<sequence length="52" mass="6122">MQNRAELEILLLENRIEKVVDKCIRHNPQSLIPEIAAEVWAWSIELFNHSHS</sequence>
<name>M6QCG9_9LEPT</name>
<keyword evidence="2" id="KW-1185">Reference proteome</keyword>
<protein>
    <submittedName>
        <fullName evidence="1">Uncharacterized protein</fullName>
    </submittedName>
</protein>
<dbReference type="Proteomes" id="UP000012118">
    <property type="component" value="Unassembled WGS sequence"/>
</dbReference>
<organism evidence="1 2">
    <name type="scientific">Leptospira weilii str. UI 13098</name>
    <dbReference type="NCBI Taxonomy" id="1088542"/>
    <lineage>
        <taxon>Bacteria</taxon>
        <taxon>Pseudomonadati</taxon>
        <taxon>Spirochaetota</taxon>
        <taxon>Spirochaetia</taxon>
        <taxon>Leptospirales</taxon>
        <taxon>Leptospiraceae</taxon>
        <taxon>Leptospira</taxon>
    </lineage>
</organism>
<comment type="caution">
    <text evidence="1">The sequence shown here is derived from an EMBL/GenBank/DDBJ whole genome shotgun (WGS) entry which is preliminary data.</text>
</comment>